<proteinExistence type="inferred from homology"/>
<accession>A0A4R3MMU2</accession>
<comment type="similarity">
    <text evidence="1 6">Belongs to the peptidase S8 family.</text>
</comment>
<evidence type="ECO:0000313" key="8">
    <source>
        <dbReference type="EMBL" id="TCT16299.1"/>
    </source>
</evidence>
<dbReference type="RefSeq" id="WP_132250591.1">
    <property type="nucleotide sequence ID" value="NZ_SMAL01000002.1"/>
</dbReference>
<dbReference type="GO" id="GO:0006508">
    <property type="term" value="P:proteolysis"/>
    <property type="evidence" value="ECO:0007669"/>
    <property type="project" value="UniProtKB-KW"/>
</dbReference>
<dbReference type="InterPro" id="IPR000209">
    <property type="entry name" value="Peptidase_S8/S53_dom"/>
</dbReference>
<comment type="caution">
    <text evidence="8">The sequence shown here is derived from an EMBL/GenBank/DDBJ whole genome shotgun (WGS) entry which is preliminary data.</text>
</comment>
<sequence>MDENNKIEKTEFVPVNCREAIVSNEFADFIVQYEANITDALIAYNAPCYQIIDERYAVLHTPLGPIAQDPALIDISVIPRLFGPYGVSSIDDAGILMLHNQPYLPLRGNGIIIGFVDSGIDYTHPSFIYDNNTSKILSIWDQTIQIGSPPLNFQYGTEYRMEEINLALQSENPLEVVPSVDELGHGTFLAGVAAGRSTGDGRIIGAAPDAEIIMVKLKPGKQFLRDLYLVNEDAVVYQDNDIMMGVKYLMQQAEALDRPLVICLGVGTNQGAHDGTSILEEYVNEIANNFGYVVVVPSGNEANLRHHALGEYPVGVPYEDIEITVAPGERGFSIQVWAYTPDIYSIAILSPTGEFVSRLPPRLGRRDEIQLVLERTVINVENILVEPRTGDQLILVRFLEPTEGMWTIRLFGDVVVVGRYNIWLEREGWINPATQFLRSNPSITVTTLGTAENPITVGAYNHFDNSLFIGSGRGPTRDGRLKPDIVAPGVNVLGPMPNNQIGIMTGTSVAAAHVAGGAALLLEWGILLGNNPMLNTTTVKKMLVRGAIRRPQFDYPNNQWGYGTLNLINTLEILRG</sequence>
<dbReference type="InterPro" id="IPR017310">
    <property type="entry name" value="Pept_S8A_subtilisin_clostridia"/>
</dbReference>
<protein>
    <submittedName>
        <fullName evidence="8">Subtilase family protein</fullName>
    </submittedName>
</protein>
<evidence type="ECO:0000256" key="3">
    <source>
        <dbReference type="ARBA" id="ARBA00022801"/>
    </source>
</evidence>
<dbReference type="OrthoDB" id="9762689at2"/>
<dbReference type="Gene3D" id="3.40.50.200">
    <property type="entry name" value="Peptidase S8/S53 domain"/>
    <property type="match status" value="1"/>
</dbReference>
<feature type="domain" description="Peptidase S8/S53" evidence="7">
    <location>
        <begin position="444"/>
        <end position="563"/>
    </location>
</feature>
<dbReference type="Proteomes" id="UP000294902">
    <property type="component" value="Unassembled WGS sequence"/>
</dbReference>
<dbReference type="AlphaFoldDB" id="A0A4R3MMU2"/>
<dbReference type="PROSITE" id="PS51892">
    <property type="entry name" value="SUBTILASE"/>
    <property type="match status" value="1"/>
</dbReference>
<dbReference type="CDD" id="cd07478">
    <property type="entry name" value="Peptidases_S8_CspA-like"/>
    <property type="match status" value="1"/>
</dbReference>
<dbReference type="PROSITE" id="PS00136">
    <property type="entry name" value="SUBTILASE_ASP"/>
    <property type="match status" value="1"/>
</dbReference>
<evidence type="ECO:0000259" key="7">
    <source>
        <dbReference type="Pfam" id="PF00082"/>
    </source>
</evidence>
<dbReference type="PANTHER" id="PTHR43806">
    <property type="entry name" value="PEPTIDASE S8"/>
    <property type="match status" value="1"/>
</dbReference>
<evidence type="ECO:0000256" key="6">
    <source>
        <dbReference type="PROSITE-ProRule" id="PRU01240"/>
    </source>
</evidence>
<dbReference type="InterPro" id="IPR015500">
    <property type="entry name" value="Peptidase_S8_subtilisin-rel"/>
</dbReference>
<dbReference type="PIRSF" id="PIRSF037894">
    <property type="entry name" value="Subtilisin_rel_CspABC"/>
    <property type="match status" value="1"/>
</dbReference>
<dbReference type="InterPro" id="IPR023827">
    <property type="entry name" value="Peptidase_S8_Asp-AS"/>
</dbReference>
<feature type="active site" description="Charge relay system" evidence="5 6">
    <location>
        <position position="117"/>
    </location>
</feature>
<dbReference type="PANTHER" id="PTHR43806:SF11">
    <property type="entry name" value="CEREVISIN-RELATED"/>
    <property type="match status" value="1"/>
</dbReference>
<keyword evidence="4 6" id="KW-0720">Serine protease</keyword>
<dbReference type="InterPro" id="IPR050131">
    <property type="entry name" value="Peptidase_S8_subtilisin-like"/>
</dbReference>
<dbReference type="PRINTS" id="PR00723">
    <property type="entry name" value="SUBTILISIN"/>
</dbReference>
<organism evidence="8 9">
    <name type="scientific">Natranaerovirga pectinivora</name>
    <dbReference type="NCBI Taxonomy" id="682400"/>
    <lineage>
        <taxon>Bacteria</taxon>
        <taxon>Bacillati</taxon>
        <taxon>Bacillota</taxon>
        <taxon>Clostridia</taxon>
        <taxon>Lachnospirales</taxon>
        <taxon>Natranaerovirgaceae</taxon>
        <taxon>Natranaerovirga</taxon>
    </lineage>
</organism>
<evidence type="ECO:0000313" key="9">
    <source>
        <dbReference type="Proteomes" id="UP000294902"/>
    </source>
</evidence>
<dbReference type="SUPFAM" id="SSF52743">
    <property type="entry name" value="Subtilisin-like"/>
    <property type="match status" value="1"/>
</dbReference>
<evidence type="ECO:0000256" key="2">
    <source>
        <dbReference type="ARBA" id="ARBA00022670"/>
    </source>
</evidence>
<dbReference type="InterPro" id="IPR036852">
    <property type="entry name" value="Peptidase_S8/S53_dom_sf"/>
</dbReference>
<evidence type="ECO:0000256" key="5">
    <source>
        <dbReference type="PIRSR" id="PIRSR615500-1"/>
    </source>
</evidence>
<keyword evidence="9" id="KW-1185">Reference proteome</keyword>
<name>A0A4R3MMU2_9FIRM</name>
<feature type="active site" description="Charge relay system" evidence="5 6">
    <location>
        <position position="508"/>
    </location>
</feature>
<dbReference type="Pfam" id="PF00082">
    <property type="entry name" value="Peptidase_S8"/>
    <property type="match status" value="2"/>
</dbReference>
<feature type="domain" description="Peptidase S8/S53" evidence="7">
    <location>
        <begin position="108"/>
        <end position="306"/>
    </location>
</feature>
<keyword evidence="2 6" id="KW-0645">Protease</keyword>
<dbReference type="InterPro" id="IPR034045">
    <property type="entry name" value="Pep_S8_CspA-like"/>
</dbReference>
<reference evidence="8 9" key="1">
    <citation type="submission" date="2019-03" db="EMBL/GenBank/DDBJ databases">
        <title>Genomic Encyclopedia of Type Strains, Phase IV (KMG-IV): sequencing the most valuable type-strain genomes for metagenomic binning, comparative biology and taxonomic classification.</title>
        <authorList>
            <person name="Goeker M."/>
        </authorList>
    </citation>
    <scope>NUCLEOTIDE SEQUENCE [LARGE SCALE GENOMIC DNA]</scope>
    <source>
        <strain evidence="8 9">DSM 24629</strain>
    </source>
</reference>
<gene>
    <name evidence="8" type="ORF">EDC18_102316</name>
</gene>
<feature type="active site" description="Charge relay system" evidence="5 6">
    <location>
        <position position="185"/>
    </location>
</feature>
<dbReference type="EMBL" id="SMAL01000002">
    <property type="protein sequence ID" value="TCT16299.1"/>
    <property type="molecule type" value="Genomic_DNA"/>
</dbReference>
<evidence type="ECO:0000256" key="1">
    <source>
        <dbReference type="ARBA" id="ARBA00011073"/>
    </source>
</evidence>
<dbReference type="GO" id="GO:0004252">
    <property type="term" value="F:serine-type endopeptidase activity"/>
    <property type="evidence" value="ECO:0007669"/>
    <property type="project" value="UniProtKB-UniRule"/>
</dbReference>
<keyword evidence="3 6" id="KW-0378">Hydrolase</keyword>
<evidence type="ECO:0000256" key="4">
    <source>
        <dbReference type="ARBA" id="ARBA00022825"/>
    </source>
</evidence>
<dbReference type="Gene3D" id="2.60.120.1290">
    <property type="match status" value="1"/>
</dbReference>